<gene>
    <name evidence="2" type="ORF">OS493_023422</name>
</gene>
<sequence>MITDYGLVLFERTQADSFVSLNGSKETVVLLAILVFMSTVCLSDAHNCTSTGDCDGEDDMQCCNGLCIQSSSCLGHNCKINDDCSTSEVCCNNKCVDNWNCLGQTCSFDDDCQWDESCCYGSCKENNECVDLTAIVIICSLAFVFFVSICSCVCRKVTSFKQRFPLSSEMTSCTTSLNLTGITSSSSREGLSSDFPQKSPSHPTLHTFFAFGSTDPWLFVPRQQRRNVKA</sequence>
<feature type="transmembrane region" description="Helical" evidence="1">
    <location>
        <begin position="132"/>
        <end position="154"/>
    </location>
</feature>
<dbReference type="Proteomes" id="UP001163046">
    <property type="component" value="Unassembled WGS sequence"/>
</dbReference>
<proteinExistence type="predicted"/>
<dbReference type="EMBL" id="MU825890">
    <property type="protein sequence ID" value="KAJ7384099.1"/>
    <property type="molecule type" value="Genomic_DNA"/>
</dbReference>
<reference evidence="2" key="1">
    <citation type="submission" date="2023-01" db="EMBL/GenBank/DDBJ databases">
        <title>Genome assembly of the deep-sea coral Lophelia pertusa.</title>
        <authorList>
            <person name="Herrera S."/>
            <person name="Cordes E."/>
        </authorList>
    </citation>
    <scope>NUCLEOTIDE SEQUENCE</scope>
    <source>
        <strain evidence="2">USNM1676648</strain>
        <tissue evidence="2">Polyp</tissue>
    </source>
</reference>
<keyword evidence="1" id="KW-0812">Transmembrane</keyword>
<name>A0A9W9ZQE8_9CNID</name>
<keyword evidence="3" id="KW-1185">Reference proteome</keyword>
<organism evidence="2 3">
    <name type="scientific">Desmophyllum pertusum</name>
    <dbReference type="NCBI Taxonomy" id="174260"/>
    <lineage>
        <taxon>Eukaryota</taxon>
        <taxon>Metazoa</taxon>
        <taxon>Cnidaria</taxon>
        <taxon>Anthozoa</taxon>
        <taxon>Hexacorallia</taxon>
        <taxon>Scleractinia</taxon>
        <taxon>Caryophylliina</taxon>
        <taxon>Caryophylliidae</taxon>
        <taxon>Desmophyllum</taxon>
    </lineage>
</organism>
<protein>
    <submittedName>
        <fullName evidence="2">Uncharacterized protein</fullName>
    </submittedName>
</protein>
<dbReference type="AlphaFoldDB" id="A0A9W9ZQE8"/>
<dbReference type="OrthoDB" id="5990311at2759"/>
<comment type="caution">
    <text evidence="2">The sequence shown here is derived from an EMBL/GenBank/DDBJ whole genome shotgun (WGS) entry which is preliminary data.</text>
</comment>
<keyword evidence="1" id="KW-0472">Membrane</keyword>
<evidence type="ECO:0000313" key="2">
    <source>
        <dbReference type="EMBL" id="KAJ7384099.1"/>
    </source>
</evidence>
<accession>A0A9W9ZQE8</accession>
<evidence type="ECO:0000313" key="3">
    <source>
        <dbReference type="Proteomes" id="UP001163046"/>
    </source>
</evidence>
<evidence type="ECO:0000256" key="1">
    <source>
        <dbReference type="SAM" id="Phobius"/>
    </source>
</evidence>
<keyword evidence="1" id="KW-1133">Transmembrane helix</keyword>